<keyword evidence="7 14" id="KW-0479">Metal-binding</keyword>
<keyword evidence="8" id="KW-0256">Endoplasmic reticulum</keyword>
<dbReference type="InterPro" id="IPR050182">
    <property type="entry name" value="Cytochrome_P450_fam2"/>
</dbReference>
<sequence>MEFMNSFSVTPILCFLTTLLFLYSFISNWIKTRNYPPGPLGLPLVGYVPFLGKLPSDTIWKLGKKYGDIFSFYVGPRLVICVNDRQMMKKILSNPLTLARPEGAADSIVGKAGFTGLDGEKWQDHRNFVTATMRNVGMGRGVWETLTRDCASDFVKEIQQKNGLPFCCEEILSLSVINTFLSVMFGRHLDVEKEKDYIEITSVFMKSFMKHLGSLDLAVNNTSLVKIAEFLNLKDYKLYLDLLRKFESIFEKEVNERAESKEKSPKEDFIGHYLQEIEKRNKSNKNGSLSLETLRGDMFVLLVGGRDSVMLPIGWLLLLMAAYPEVQQKICEEIDKNIGRGGVVYFEDRVNLPYTKATLYEMLRFISINPFFPPRRVMDDFQFAGYTIPKDSHIVCNSWAMSHDPRYIEDPMTFRPERFLMDNGTKLKSMENYGFFSFGKRNCPGESVALMSMYLYFVSIMQKFTIKMPKGGQPDMEYKYCGAVCIPNPQELCFIER</sequence>
<dbReference type="EMBL" id="JAFNEN010000449">
    <property type="protein sequence ID" value="KAG8182772.1"/>
    <property type="molecule type" value="Genomic_DNA"/>
</dbReference>
<dbReference type="InterPro" id="IPR036396">
    <property type="entry name" value="Cyt_P450_sf"/>
</dbReference>
<keyword evidence="18" id="KW-1185">Reference proteome</keyword>
<keyword evidence="10 15" id="KW-0560">Oxidoreductase</keyword>
<dbReference type="PRINTS" id="PR00463">
    <property type="entry name" value="EP450I"/>
</dbReference>
<evidence type="ECO:0000256" key="16">
    <source>
        <dbReference type="SAM" id="Phobius"/>
    </source>
</evidence>
<evidence type="ECO:0000256" key="12">
    <source>
        <dbReference type="ARBA" id="ARBA00023033"/>
    </source>
</evidence>
<evidence type="ECO:0000256" key="14">
    <source>
        <dbReference type="PIRSR" id="PIRSR602401-1"/>
    </source>
</evidence>
<dbReference type="GO" id="GO:0005789">
    <property type="term" value="C:endoplasmic reticulum membrane"/>
    <property type="evidence" value="ECO:0007669"/>
    <property type="project" value="UniProtKB-SubCell"/>
</dbReference>
<dbReference type="Proteomes" id="UP000827092">
    <property type="component" value="Unassembled WGS sequence"/>
</dbReference>
<proteinExistence type="inferred from homology"/>
<dbReference type="Pfam" id="PF00067">
    <property type="entry name" value="p450"/>
    <property type="match status" value="1"/>
</dbReference>
<comment type="subcellular location">
    <subcellularLocation>
        <location evidence="4">Endoplasmic reticulum membrane</location>
        <topology evidence="4">Peripheral membrane protein</topology>
    </subcellularLocation>
    <subcellularLocation>
        <location evidence="3">Microsome membrane</location>
        <topology evidence="3">Peripheral membrane protein</topology>
    </subcellularLocation>
</comment>
<evidence type="ECO:0000256" key="4">
    <source>
        <dbReference type="ARBA" id="ARBA00004406"/>
    </source>
</evidence>
<evidence type="ECO:0000256" key="11">
    <source>
        <dbReference type="ARBA" id="ARBA00023004"/>
    </source>
</evidence>
<dbReference type="InterPro" id="IPR017972">
    <property type="entry name" value="Cyt_P450_CS"/>
</dbReference>
<comment type="function">
    <text evidence="2">May be involved in the metabolism of insect hormones and in the breakdown of synthetic insecticides.</text>
</comment>
<evidence type="ECO:0000256" key="1">
    <source>
        <dbReference type="ARBA" id="ARBA00001971"/>
    </source>
</evidence>
<comment type="caution">
    <text evidence="17">The sequence shown here is derived from an EMBL/GenBank/DDBJ whole genome shotgun (WGS) entry which is preliminary data.</text>
</comment>
<dbReference type="AlphaFoldDB" id="A0AAV6UE66"/>
<dbReference type="SUPFAM" id="SSF48264">
    <property type="entry name" value="Cytochrome P450"/>
    <property type="match status" value="1"/>
</dbReference>
<dbReference type="InterPro" id="IPR002401">
    <property type="entry name" value="Cyt_P450_E_grp-I"/>
</dbReference>
<reference evidence="17 18" key="1">
    <citation type="journal article" date="2022" name="Nat. Ecol. Evol.">
        <title>A masculinizing supergene underlies an exaggerated male reproductive morph in a spider.</title>
        <authorList>
            <person name="Hendrickx F."/>
            <person name="De Corte Z."/>
            <person name="Sonet G."/>
            <person name="Van Belleghem S.M."/>
            <person name="Kostlbacher S."/>
            <person name="Vangestel C."/>
        </authorList>
    </citation>
    <scope>NUCLEOTIDE SEQUENCE [LARGE SCALE GENOMIC DNA]</scope>
    <source>
        <strain evidence="17">W744_W776</strain>
    </source>
</reference>
<dbReference type="GO" id="GO:0006805">
    <property type="term" value="P:xenobiotic metabolic process"/>
    <property type="evidence" value="ECO:0007669"/>
    <property type="project" value="TreeGrafter"/>
</dbReference>
<evidence type="ECO:0000256" key="10">
    <source>
        <dbReference type="ARBA" id="ARBA00023002"/>
    </source>
</evidence>
<comment type="cofactor">
    <cofactor evidence="1 14">
        <name>heme</name>
        <dbReference type="ChEBI" id="CHEBI:30413"/>
    </cofactor>
</comment>
<evidence type="ECO:0000256" key="5">
    <source>
        <dbReference type="ARBA" id="ARBA00010617"/>
    </source>
</evidence>
<evidence type="ECO:0008006" key="19">
    <source>
        <dbReference type="Google" id="ProtNLM"/>
    </source>
</evidence>
<keyword evidence="6 14" id="KW-0349">Heme</keyword>
<dbReference type="GO" id="GO:0016712">
    <property type="term" value="F:oxidoreductase activity, acting on paired donors, with incorporation or reduction of molecular oxygen, reduced flavin or flavoprotein as one donor, and incorporation of one atom of oxygen"/>
    <property type="evidence" value="ECO:0007669"/>
    <property type="project" value="TreeGrafter"/>
</dbReference>
<dbReference type="PRINTS" id="PR00385">
    <property type="entry name" value="P450"/>
</dbReference>
<dbReference type="InterPro" id="IPR001128">
    <property type="entry name" value="Cyt_P450"/>
</dbReference>
<keyword evidence="9" id="KW-0492">Microsome</keyword>
<dbReference type="GO" id="GO:0005506">
    <property type="term" value="F:iron ion binding"/>
    <property type="evidence" value="ECO:0007669"/>
    <property type="project" value="InterPro"/>
</dbReference>
<dbReference type="GO" id="GO:0008395">
    <property type="term" value="F:steroid hydroxylase activity"/>
    <property type="evidence" value="ECO:0007669"/>
    <property type="project" value="TreeGrafter"/>
</dbReference>
<evidence type="ECO:0000256" key="15">
    <source>
        <dbReference type="RuleBase" id="RU000461"/>
    </source>
</evidence>
<evidence type="ECO:0000256" key="9">
    <source>
        <dbReference type="ARBA" id="ARBA00022848"/>
    </source>
</evidence>
<dbReference type="Gene3D" id="1.10.630.10">
    <property type="entry name" value="Cytochrome P450"/>
    <property type="match status" value="1"/>
</dbReference>
<evidence type="ECO:0000256" key="7">
    <source>
        <dbReference type="ARBA" id="ARBA00022723"/>
    </source>
</evidence>
<evidence type="ECO:0000256" key="3">
    <source>
        <dbReference type="ARBA" id="ARBA00004174"/>
    </source>
</evidence>
<accession>A0AAV6UE66</accession>
<gene>
    <name evidence="17" type="ORF">JTE90_023406</name>
</gene>
<dbReference type="GO" id="GO:0006082">
    <property type="term" value="P:organic acid metabolic process"/>
    <property type="evidence" value="ECO:0007669"/>
    <property type="project" value="TreeGrafter"/>
</dbReference>
<dbReference type="PANTHER" id="PTHR24300">
    <property type="entry name" value="CYTOCHROME P450 508A4-RELATED"/>
    <property type="match status" value="1"/>
</dbReference>
<feature type="transmembrane region" description="Helical" evidence="16">
    <location>
        <begin position="6"/>
        <end position="26"/>
    </location>
</feature>
<dbReference type="FunFam" id="1.10.630.10:FF:000238">
    <property type="entry name" value="Cytochrome P450 2A6"/>
    <property type="match status" value="1"/>
</dbReference>
<keyword evidence="11 14" id="KW-0408">Iron</keyword>
<keyword evidence="16" id="KW-0812">Transmembrane</keyword>
<keyword evidence="16" id="KW-1133">Transmembrane helix</keyword>
<evidence type="ECO:0000256" key="2">
    <source>
        <dbReference type="ARBA" id="ARBA00003690"/>
    </source>
</evidence>
<comment type="similarity">
    <text evidence="5 15">Belongs to the cytochrome P450 family.</text>
</comment>
<dbReference type="GO" id="GO:0020037">
    <property type="term" value="F:heme binding"/>
    <property type="evidence" value="ECO:0007669"/>
    <property type="project" value="InterPro"/>
</dbReference>
<keyword evidence="13 16" id="KW-0472">Membrane</keyword>
<evidence type="ECO:0000313" key="18">
    <source>
        <dbReference type="Proteomes" id="UP000827092"/>
    </source>
</evidence>
<keyword evidence="12 15" id="KW-0503">Monooxygenase</keyword>
<feature type="binding site" description="axial binding residue" evidence="14">
    <location>
        <position position="443"/>
    </location>
    <ligand>
        <name>heme</name>
        <dbReference type="ChEBI" id="CHEBI:30413"/>
    </ligand>
    <ligandPart>
        <name>Fe</name>
        <dbReference type="ChEBI" id="CHEBI:18248"/>
    </ligandPart>
</feature>
<evidence type="ECO:0000313" key="17">
    <source>
        <dbReference type="EMBL" id="KAG8182772.1"/>
    </source>
</evidence>
<name>A0AAV6UE66_9ARAC</name>
<protein>
    <recommendedName>
        <fullName evidence="19">Cytochrome P450</fullName>
    </recommendedName>
</protein>
<evidence type="ECO:0000256" key="8">
    <source>
        <dbReference type="ARBA" id="ARBA00022824"/>
    </source>
</evidence>
<evidence type="ECO:0000256" key="13">
    <source>
        <dbReference type="ARBA" id="ARBA00023136"/>
    </source>
</evidence>
<organism evidence="17 18">
    <name type="scientific">Oedothorax gibbosus</name>
    <dbReference type="NCBI Taxonomy" id="931172"/>
    <lineage>
        <taxon>Eukaryota</taxon>
        <taxon>Metazoa</taxon>
        <taxon>Ecdysozoa</taxon>
        <taxon>Arthropoda</taxon>
        <taxon>Chelicerata</taxon>
        <taxon>Arachnida</taxon>
        <taxon>Araneae</taxon>
        <taxon>Araneomorphae</taxon>
        <taxon>Entelegynae</taxon>
        <taxon>Araneoidea</taxon>
        <taxon>Linyphiidae</taxon>
        <taxon>Erigoninae</taxon>
        <taxon>Oedothorax</taxon>
    </lineage>
</organism>
<evidence type="ECO:0000256" key="6">
    <source>
        <dbReference type="ARBA" id="ARBA00022617"/>
    </source>
</evidence>
<dbReference type="PANTHER" id="PTHR24300:SF403">
    <property type="entry name" value="CYTOCHROME P450 306A1"/>
    <property type="match status" value="1"/>
</dbReference>
<dbReference type="PROSITE" id="PS00086">
    <property type="entry name" value="CYTOCHROME_P450"/>
    <property type="match status" value="1"/>
</dbReference>